<organism evidence="2 3">
    <name type="scientific">Actinomyces oris</name>
    <dbReference type="NCBI Taxonomy" id="544580"/>
    <lineage>
        <taxon>Bacteria</taxon>
        <taxon>Bacillati</taxon>
        <taxon>Actinomycetota</taxon>
        <taxon>Actinomycetes</taxon>
        <taxon>Actinomycetales</taxon>
        <taxon>Actinomycetaceae</taxon>
        <taxon>Actinomyces</taxon>
    </lineage>
</organism>
<dbReference type="InterPro" id="IPR050742">
    <property type="entry name" value="Helicase_Restrict-Modif_Enz"/>
</dbReference>
<evidence type="ECO:0000313" key="2">
    <source>
        <dbReference type="EMBL" id="OLO48989.1"/>
    </source>
</evidence>
<comment type="caution">
    <text evidence="2">The sequence shown here is derived from an EMBL/GenBank/DDBJ whole genome shotgun (WGS) entry which is preliminary data.</text>
</comment>
<protein>
    <recommendedName>
        <fullName evidence="1">Helicase ATP-binding domain-containing protein</fullName>
    </recommendedName>
</protein>
<dbReference type="InterPro" id="IPR014001">
    <property type="entry name" value="Helicase_ATP-bd"/>
</dbReference>
<dbReference type="SUPFAM" id="SSF52540">
    <property type="entry name" value="P-loop containing nucleoside triphosphate hydrolases"/>
    <property type="match status" value="2"/>
</dbReference>
<name>A0A1Q8VLP3_9ACTO</name>
<feature type="domain" description="Helicase ATP-binding" evidence="1">
    <location>
        <begin position="44"/>
        <end position="307"/>
    </location>
</feature>
<gene>
    <name evidence="2" type="ORF">BKH28_08195</name>
</gene>
<dbReference type="SMART" id="SM00487">
    <property type="entry name" value="DEXDc"/>
    <property type="match status" value="1"/>
</dbReference>
<dbReference type="PROSITE" id="PS51192">
    <property type="entry name" value="HELICASE_ATP_BIND_1"/>
    <property type="match status" value="1"/>
</dbReference>
<sequence>MAFTKPNRITVLPTTPGELYRDLPRRPNAVPGLWAHQSEVLNAYMDKVRRPDVALELPTGTGKTLIGLLIAEWNRQQRNQQVLYACPTRQLAEQVRDEANREGIDTALLTGSHANWDPNSKVRYESARHIGITTYSSIFNSHPKLTAPSVLLFDDAHAGEQYVGEAYSLRFIRDCNDDEYRRLLRIVAPAIDEVFLERLNAEQPSRGLSQEVRLVVPLRQPGMVAQIIKFLSRLDEPYSFRYSMIEQCIASCLVYVSYNEILVRPYIPPTHQNHPFRQAEQRVYLSATLGEGGELERAFGRHGIDRLHQPGKGTVPRSGRRFFVFPESTKYVDTDKTTLSREIVSQAGKALILSQRTDVAMSDAKRLAPDGWPIFGIDDVSTSMEPFADSEHAICALAARYDGLDLPGDTCRLVLLDGKPDQLNLQEIFLQRNAQAGVALDSRIRTRIIQGIGRCTRGPEDTAIVMILGNLSDYLAQPTTRSALSPELQAEIMFGLENSQDGTDKDMLSNVRAFLNQNTDDTWRSEAEPTLIEYRRTFEQSPSPGSQQLSECVAEEIEAWECASVGSWRDAAQHAHAAGSILGNGGSTTRRYQAFWKYLESAWTDMTAEENNDPTLKVTSKQLLNEATTLAGKCSWIAHMSQFPDLTSPSINHTDAISIKNLTALLSGNFKENKFLERISEMQQHLALQDASKFESALSVLGQALGAEASKPAKQGRCDSVWCWGNELWLALEAKSEHKITGVVSIKDVRQSNGQLQLLADDRACSSIPTDSAVIIISPKPGVHRDAMTIASENLYLTHPDAIRTIAADTAEAWKRIAAERAGKQSTELRTLVTQTLRGFNLLPSDVLNRLTITPVGQALHTSCTEE</sequence>
<dbReference type="GO" id="GO:0005829">
    <property type="term" value="C:cytosol"/>
    <property type="evidence" value="ECO:0007669"/>
    <property type="project" value="TreeGrafter"/>
</dbReference>
<evidence type="ECO:0000313" key="3">
    <source>
        <dbReference type="Proteomes" id="UP000186394"/>
    </source>
</evidence>
<dbReference type="InterPro" id="IPR027417">
    <property type="entry name" value="P-loop_NTPase"/>
</dbReference>
<dbReference type="GO" id="GO:0006139">
    <property type="term" value="P:nucleobase-containing compound metabolic process"/>
    <property type="evidence" value="ECO:0007669"/>
    <property type="project" value="InterPro"/>
</dbReference>
<dbReference type="PANTHER" id="PTHR47396">
    <property type="entry name" value="TYPE I RESTRICTION ENZYME ECOKI R PROTEIN"/>
    <property type="match status" value="1"/>
</dbReference>
<dbReference type="AlphaFoldDB" id="A0A1Q8VLP3"/>
<dbReference type="GO" id="GO:0004386">
    <property type="term" value="F:helicase activity"/>
    <property type="evidence" value="ECO:0007669"/>
    <property type="project" value="InterPro"/>
</dbReference>
<proteinExistence type="predicted"/>
<dbReference type="RefSeq" id="WP_075418382.1">
    <property type="nucleotide sequence ID" value="NZ_MSKL01000020.1"/>
</dbReference>
<dbReference type="GO" id="GO:0016818">
    <property type="term" value="F:hydrolase activity, acting on acid anhydrides, in phosphorus-containing anhydrides"/>
    <property type="evidence" value="ECO:0007669"/>
    <property type="project" value="InterPro"/>
</dbReference>
<dbReference type="GO" id="GO:0005524">
    <property type="term" value="F:ATP binding"/>
    <property type="evidence" value="ECO:0007669"/>
    <property type="project" value="InterPro"/>
</dbReference>
<dbReference type="InterPro" id="IPR006555">
    <property type="entry name" value="ATP-dep_Helicase_C"/>
</dbReference>
<dbReference type="OrthoDB" id="366844at2"/>
<accession>A0A1Q8VLP3</accession>
<dbReference type="Pfam" id="PF00270">
    <property type="entry name" value="DEAD"/>
    <property type="match status" value="1"/>
</dbReference>
<dbReference type="Proteomes" id="UP000186394">
    <property type="component" value="Unassembled WGS sequence"/>
</dbReference>
<dbReference type="InterPro" id="IPR011545">
    <property type="entry name" value="DEAD/DEAH_box_helicase_dom"/>
</dbReference>
<dbReference type="SMART" id="SM00491">
    <property type="entry name" value="HELICc2"/>
    <property type="match status" value="1"/>
</dbReference>
<dbReference type="EMBL" id="MSKL01000020">
    <property type="protein sequence ID" value="OLO48989.1"/>
    <property type="molecule type" value="Genomic_DNA"/>
</dbReference>
<dbReference type="PANTHER" id="PTHR47396:SF1">
    <property type="entry name" value="ATP-DEPENDENT HELICASE IRC3-RELATED"/>
    <property type="match status" value="1"/>
</dbReference>
<evidence type="ECO:0000259" key="1">
    <source>
        <dbReference type="PROSITE" id="PS51192"/>
    </source>
</evidence>
<dbReference type="GO" id="GO:0003676">
    <property type="term" value="F:nucleic acid binding"/>
    <property type="evidence" value="ECO:0007669"/>
    <property type="project" value="InterPro"/>
</dbReference>
<dbReference type="CDD" id="cd00046">
    <property type="entry name" value="SF2-N"/>
    <property type="match status" value="1"/>
</dbReference>
<dbReference type="Gene3D" id="3.40.50.300">
    <property type="entry name" value="P-loop containing nucleotide triphosphate hydrolases"/>
    <property type="match status" value="1"/>
</dbReference>
<reference evidence="2 3" key="1">
    <citation type="submission" date="2016-12" db="EMBL/GenBank/DDBJ databases">
        <title>Genomic comparison of strains in the 'Actinomyces naeslundii' group.</title>
        <authorList>
            <person name="Mughal S.R."/>
            <person name="Do T."/>
            <person name="Gilbert S.C."/>
            <person name="Witherden E.A."/>
            <person name="Didelot X."/>
            <person name="Beighton D."/>
        </authorList>
    </citation>
    <scope>NUCLEOTIDE SEQUENCE [LARGE SCALE GENOMIC DNA]</scope>
    <source>
        <strain evidence="2 3">P6N</strain>
    </source>
</reference>